<feature type="compositionally biased region" description="Basic and acidic residues" evidence="1">
    <location>
        <begin position="25"/>
        <end position="43"/>
    </location>
</feature>
<organism evidence="2 3">
    <name type="scientific">Vanilla planifolia</name>
    <name type="common">Vanilla</name>
    <dbReference type="NCBI Taxonomy" id="51239"/>
    <lineage>
        <taxon>Eukaryota</taxon>
        <taxon>Viridiplantae</taxon>
        <taxon>Streptophyta</taxon>
        <taxon>Embryophyta</taxon>
        <taxon>Tracheophyta</taxon>
        <taxon>Spermatophyta</taxon>
        <taxon>Magnoliopsida</taxon>
        <taxon>Liliopsida</taxon>
        <taxon>Asparagales</taxon>
        <taxon>Orchidaceae</taxon>
        <taxon>Vanilloideae</taxon>
        <taxon>Vanilleae</taxon>
        <taxon>Vanilla</taxon>
    </lineage>
</organism>
<protein>
    <submittedName>
        <fullName evidence="2">Uncharacterized protein</fullName>
    </submittedName>
</protein>
<reference evidence="2 3" key="1">
    <citation type="journal article" date="2020" name="Nat. Food">
        <title>A phased Vanilla planifolia genome enables genetic improvement of flavour and production.</title>
        <authorList>
            <person name="Hasing T."/>
            <person name="Tang H."/>
            <person name="Brym M."/>
            <person name="Khazi F."/>
            <person name="Huang T."/>
            <person name="Chambers A.H."/>
        </authorList>
    </citation>
    <scope>NUCLEOTIDE SEQUENCE [LARGE SCALE GENOMIC DNA]</scope>
    <source>
        <tissue evidence="2">Leaf</tissue>
    </source>
</reference>
<evidence type="ECO:0000313" key="3">
    <source>
        <dbReference type="Proteomes" id="UP000636800"/>
    </source>
</evidence>
<comment type="caution">
    <text evidence="2">The sequence shown here is derived from an EMBL/GenBank/DDBJ whole genome shotgun (WGS) entry which is preliminary data.</text>
</comment>
<proteinExistence type="predicted"/>
<evidence type="ECO:0000313" key="2">
    <source>
        <dbReference type="EMBL" id="KAG0497092.1"/>
    </source>
</evidence>
<name>A0A835VFN6_VANPL</name>
<evidence type="ECO:0000256" key="1">
    <source>
        <dbReference type="SAM" id="MobiDB-lite"/>
    </source>
</evidence>
<keyword evidence="3" id="KW-1185">Reference proteome</keyword>
<dbReference type="Proteomes" id="UP000636800">
    <property type="component" value="Chromosome 1"/>
</dbReference>
<feature type="region of interest" description="Disordered" evidence="1">
    <location>
        <begin position="21"/>
        <end position="46"/>
    </location>
</feature>
<dbReference type="EMBL" id="JADCNL010000001">
    <property type="protein sequence ID" value="KAG0497092.1"/>
    <property type="molecule type" value="Genomic_DNA"/>
</dbReference>
<gene>
    <name evidence="2" type="ORF">HPP92_001783</name>
</gene>
<accession>A0A835VFN6</accession>
<sequence>MTEGIRSKQCELEGSIRVRSAFGGRQERRQAKEEGVGATERKKGGNASELRWKEIACGSAVCWETKSRSLQCHISSDVEGSAPLCKTNSVHKIK</sequence>
<dbReference type="AlphaFoldDB" id="A0A835VFN6"/>